<comment type="subcellular location">
    <subcellularLocation>
        <location evidence="1">Membrane</location>
        <topology evidence="1">Multi-pass membrane protein</topology>
    </subcellularLocation>
</comment>
<keyword evidence="2" id="KW-0813">Transport</keyword>
<dbReference type="SUPFAM" id="SSF161111">
    <property type="entry name" value="Cation efflux protein transmembrane domain-like"/>
    <property type="match status" value="1"/>
</dbReference>
<evidence type="ECO:0000313" key="11">
    <source>
        <dbReference type="Proteomes" id="UP000262257"/>
    </source>
</evidence>
<reference evidence="10 11" key="1">
    <citation type="journal article" date="2018" name="Nat. Biotechnol.">
        <title>A standardized bacterial taxonomy based on genome phylogeny substantially revises the tree of life.</title>
        <authorList>
            <person name="Parks D.H."/>
            <person name="Chuvochina M."/>
            <person name="Waite D.W."/>
            <person name="Rinke C."/>
            <person name="Skarshewski A."/>
            <person name="Chaumeil P.A."/>
            <person name="Hugenholtz P."/>
        </authorList>
    </citation>
    <scope>NUCLEOTIDE SEQUENCE [LARGE SCALE GENOMIC DNA]</scope>
    <source>
        <strain evidence="10">UBA10045</strain>
    </source>
</reference>
<keyword evidence="4" id="KW-0862">Zinc</keyword>
<dbReference type="GO" id="GO:0016020">
    <property type="term" value="C:membrane"/>
    <property type="evidence" value="ECO:0007669"/>
    <property type="project" value="UniProtKB-SubCell"/>
</dbReference>
<organism evidence="10 11">
    <name type="scientific">Acinetobacter radioresistens</name>
    <dbReference type="NCBI Taxonomy" id="40216"/>
    <lineage>
        <taxon>Bacteria</taxon>
        <taxon>Pseudomonadati</taxon>
        <taxon>Pseudomonadota</taxon>
        <taxon>Gammaproteobacteria</taxon>
        <taxon>Moraxellales</taxon>
        <taxon>Moraxellaceae</taxon>
        <taxon>Acinetobacter</taxon>
    </lineage>
</organism>
<evidence type="ECO:0000256" key="2">
    <source>
        <dbReference type="ARBA" id="ARBA00022448"/>
    </source>
</evidence>
<evidence type="ECO:0000313" key="10">
    <source>
        <dbReference type="EMBL" id="HCM31207.1"/>
    </source>
</evidence>
<name>A0A3D3G0W5_ACIRA</name>
<dbReference type="Pfam" id="PF01545">
    <property type="entry name" value="Cation_efflux"/>
    <property type="match status" value="1"/>
</dbReference>
<dbReference type="NCBIfam" id="TIGR01297">
    <property type="entry name" value="CDF"/>
    <property type="match status" value="1"/>
</dbReference>
<gene>
    <name evidence="10" type="ORF">DIC32_06145</name>
</gene>
<dbReference type="Proteomes" id="UP000262257">
    <property type="component" value="Unassembled WGS sequence"/>
</dbReference>
<evidence type="ECO:0000256" key="8">
    <source>
        <dbReference type="SAM" id="Phobius"/>
    </source>
</evidence>
<evidence type="ECO:0000256" key="7">
    <source>
        <dbReference type="ARBA" id="ARBA00023136"/>
    </source>
</evidence>
<dbReference type="PANTHER" id="PTHR45755:SF4">
    <property type="entry name" value="ZINC TRANSPORTER 7"/>
    <property type="match status" value="1"/>
</dbReference>
<feature type="non-terminal residue" evidence="10">
    <location>
        <position position="158"/>
    </location>
</feature>
<sequence>MQNFNLSRHHKHQFDQGNPLAQKRILWATLLTGFMMLLEISGGWLFNSMALLADGWHMSSHMLALGLAYLAYRAARHYANDQRFSFGTWKIEILAGYSSAILLIVVALYMAVHSVERLIFPVAIHYNEAIPIAVLGLLVNLLCAWLLHDHTDHHHHHH</sequence>
<evidence type="ECO:0000256" key="6">
    <source>
        <dbReference type="ARBA" id="ARBA00023065"/>
    </source>
</evidence>
<evidence type="ECO:0000259" key="9">
    <source>
        <dbReference type="Pfam" id="PF01545"/>
    </source>
</evidence>
<feature type="transmembrane region" description="Helical" evidence="8">
    <location>
        <begin position="52"/>
        <end position="72"/>
    </location>
</feature>
<keyword evidence="3 8" id="KW-0812">Transmembrane</keyword>
<dbReference type="GO" id="GO:0005385">
    <property type="term" value="F:zinc ion transmembrane transporter activity"/>
    <property type="evidence" value="ECO:0007669"/>
    <property type="project" value="InterPro"/>
</dbReference>
<comment type="caution">
    <text evidence="10">The sequence shown here is derived from an EMBL/GenBank/DDBJ whole genome shotgun (WGS) entry which is preliminary data.</text>
</comment>
<dbReference type="AlphaFoldDB" id="A0A3D3G0W5"/>
<dbReference type="InterPro" id="IPR027469">
    <property type="entry name" value="Cation_efflux_TMD_sf"/>
</dbReference>
<dbReference type="Gene3D" id="1.20.1510.10">
    <property type="entry name" value="Cation efflux protein transmembrane domain"/>
    <property type="match status" value="1"/>
</dbReference>
<dbReference type="InterPro" id="IPR045316">
    <property type="entry name" value="Msc2-like"/>
</dbReference>
<evidence type="ECO:0000256" key="1">
    <source>
        <dbReference type="ARBA" id="ARBA00004141"/>
    </source>
</evidence>
<dbReference type="PANTHER" id="PTHR45755">
    <property type="match status" value="1"/>
</dbReference>
<evidence type="ECO:0000256" key="5">
    <source>
        <dbReference type="ARBA" id="ARBA00022989"/>
    </source>
</evidence>
<feature type="domain" description="Cation efflux protein transmembrane" evidence="9">
    <location>
        <begin position="27"/>
        <end position="154"/>
    </location>
</feature>
<keyword evidence="5 8" id="KW-1133">Transmembrane helix</keyword>
<keyword evidence="7 8" id="KW-0472">Membrane</keyword>
<dbReference type="GO" id="GO:0006882">
    <property type="term" value="P:intracellular zinc ion homeostasis"/>
    <property type="evidence" value="ECO:0007669"/>
    <property type="project" value="InterPro"/>
</dbReference>
<proteinExistence type="predicted"/>
<feature type="transmembrane region" description="Helical" evidence="8">
    <location>
        <begin position="25"/>
        <end position="46"/>
    </location>
</feature>
<feature type="transmembrane region" description="Helical" evidence="8">
    <location>
        <begin position="93"/>
        <end position="112"/>
    </location>
</feature>
<keyword evidence="6" id="KW-0406">Ion transport</keyword>
<feature type="transmembrane region" description="Helical" evidence="8">
    <location>
        <begin position="124"/>
        <end position="147"/>
    </location>
</feature>
<accession>A0A3D3G0W5</accession>
<keyword evidence="4" id="KW-0864">Zinc transport</keyword>
<protein>
    <submittedName>
        <fullName evidence="10">Cation transporter</fullName>
    </submittedName>
</protein>
<dbReference type="InterPro" id="IPR058533">
    <property type="entry name" value="Cation_efflux_TM"/>
</dbReference>
<dbReference type="EMBL" id="DPXL01000080">
    <property type="protein sequence ID" value="HCM31207.1"/>
    <property type="molecule type" value="Genomic_DNA"/>
</dbReference>
<evidence type="ECO:0000256" key="4">
    <source>
        <dbReference type="ARBA" id="ARBA00022906"/>
    </source>
</evidence>
<evidence type="ECO:0000256" key="3">
    <source>
        <dbReference type="ARBA" id="ARBA00022692"/>
    </source>
</evidence>
<dbReference type="InterPro" id="IPR002524">
    <property type="entry name" value="Cation_efflux"/>
</dbReference>